<reference evidence="1" key="1">
    <citation type="submission" date="2018-02" db="EMBL/GenBank/DDBJ databases">
        <title>Rhizophora mucronata_Transcriptome.</title>
        <authorList>
            <person name="Meera S.P."/>
            <person name="Sreeshan A."/>
            <person name="Augustine A."/>
        </authorList>
    </citation>
    <scope>NUCLEOTIDE SEQUENCE</scope>
    <source>
        <tissue evidence="1">Leaf</tissue>
    </source>
</reference>
<accession>A0A2P2QGF9</accession>
<proteinExistence type="predicted"/>
<organism evidence="1">
    <name type="scientific">Rhizophora mucronata</name>
    <name type="common">Asiatic mangrove</name>
    <dbReference type="NCBI Taxonomy" id="61149"/>
    <lineage>
        <taxon>Eukaryota</taxon>
        <taxon>Viridiplantae</taxon>
        <taxon>Streptophyta</taxon>
        <taxon>Embryophyta</taxon>
        <taxon>Tracheophyta</taxon>
        <taxon>Spermatophyta</taxon>
        <taxon>Magnoliopsida</taxon>
        <taxon>eudicotyledons</taxon>
        <taxon>Gunneridae</taxon>
        <taxon>Pentapetalae</taxon>
        <taxon>rosids</taxon>
        <taxon>fabids</taxon>
        <taxon>Malpighiales</taxon>
        <taxon>Rhizophoraceae</taxon>
        <taxon>Rhizophora</taxon>
    </lineage>
</organism>
<dbReference type="EMBL" id="GGEC01085605">
    <property type="protein sequence ID" value="MBX66089.1"/>
    <property type="molecule type" value="Transcribed_RNA"/>
</dbReference>
<sequence length="21" mass="2393">MFSITAPMQAHYSHCLYASSF</sequence>
<name>A0A2P2QGF9_RHIMU</name>
<dbReference type="AlphaFoldDB" id="A0A2P2QGF9"/>
<evidence type="ECO:0000313" key="1">
    <source>
        <dbReference type="EMBL" id="MBX66089.1"/>
    </source>
</evidence>
<protein>
    <submittedName>
        <fullName evidence="1">Uncharacterized protein</fullName>
    </submittedName>
</protein>